<organism evidence="1">
    <name type="scientific">Bacillus toyonensis</name>
    <dbReference type="NCBI Taxonomy" id="155322"/>
    <lineage>
        <taxon>Bacteria</taxon>
        <taxon>Bacillati</taxon>
        <taxon>Bacillota</taxon>
        <taxon>Bacilli</taxon>
        <taxon>Bacillales</taxon>
        <taxon>Bacillaceae</taxon>
        <taxon>Bacillus</taxon>
        <taxon>Bacillus cereus group</taxon>
    </lineage>
</organism>
<sequence length="97" mass="11570">MWEYNMILEKIHKVLNDKGITNIQLAAMFDTSNSKINELFARKREFEFDFNIYTEILNMWFWCKTSLKLGHTGTTTLKREHDQYGKPKFVQMETLSA</sequence>
<protein>
    <recommendedName>
        <fullName evidence="2">XRE family transcriptional regulator</fullName>
    </recommendedName>
</protein>
<dbReference type="EMBL" id="NUEH01000100">
    <property type="protein sequence ID" value="PEI81797.1"/>
    <property type="molecule type" value="Genomic_DNA"/>
</dbReference>
<reference evidence="1" key="1">
    <citation type="submission" date="2017-09" db="EMBL/GenBank/DDBJ databases">
        <title>Large-scale bioinformatics analysis of Bacillus genomes uncovers conserved roles of natural products in bacterial physiology.</title>
        <authorList>
            <consortium name="Agbiome Team Llc"/>
            <person name="Bleich R.M."/>
            <person name="Kirk G.J."/>
            <person name="Santa Maria K.C."/>
            <person name="Allen S.E."/>
            <person name="Farag S."/>
            <person name="Shank E.A."/>
            <person name="Bowers A."/>
        </authorList>
    </citation>
    <scope>NUCLEOTIDE SEQUENCE</scope>
    <source>
        <strain evidence="1">AFS005430</strain>
    </source>
</reference>
<evidence type="ECO:0008006" key="2">
    <source>
        <dbReference type="Google" id="ProtNLM"/>
    </source>
</evidence>
<comment type="caution">
    <text evidence="1">The sequence shown here is derived from an EMBL/GenBank/DDBJ whole genome shotgun (WGS) entry which is preliminary data.</text>
</comment>
<proteinExistence type="predicted"/>
<evidence type="ECO:0000313" key="1">
    <source>
        <dbReference type="EMBL" id="PEI81797.1"/>
    </source>
</evidence>
<dbReference type="Proteomes" id="UP000220969">
    <property type="component" value="Unassembled WGS sequence"/>
</dbReference>
<dbReference type="AlphaFoldDB" id="A0AB73QS52"/>
<name>A0AB73QS52_9BACI</name>
<gene>
    <name evidence="1" type="ORF">CN678_31290</name>
</gene>
<accession>A0AB73QS52</accession>